<reference evidence="3" key="1">
    <citation type="submission" date="2018-05" db="EMBL/GenBank/DDBJ databases">
        <authorList>
            <person name="Lanie J.A."/>
            <person name="Ng W.-L."/>
            <person name="Kazmierczak K.M."/>
            <person name="Andrzejewski T.M."/>
            <person name="Davidsen T.M."/>
            <person name="Wayne K.J."/>
            <person name="Tettelin H."/>
            <person name="Glass J.I."/>
            <person name="Rusch D."/>
            <person name="Podicherti R."/>
            <person name="Tsui H.-C.T."/>
            <person name="Winkler M.E."/>
        </authorList>
    </citation>
    <scope>NUCLEOTIDE SEQUENCE</scope>
</reference>
<gene>
    <name evidence="3" type="ORF">METZ01_LOCUS106518</name>
</gene>
<organism evidence="3">
    <name type="scientific">marine metagenome</name>
    <dbReference type="NCBI Taxonomy" id="408172"/>
    <lineage>
        <taxon>unclassified sequences</taxon>
        <taxon>metagenomes</taxon>
        <taxon>ecological metagenomes</taxon>
    </lineage>
</organism>
<dbReference type="PANTHER" id="PTHR45947:SF3">
    <property type="entry name" value="SULFOQUINOVOSYL TRANSFERASE SQD2"/>
    <property type="match status" value="1"/>
</dbReference>
<evidence type="ECO:0000259" key="1">
    <source>
        <dbReference type="Pfam" id="PF00534"/>
    </source>
</evidence>
<protein>
    <recommendedName>
        <fullName evidence="4">Glycosyl transferase family 1 domain-containing protein</fullName>
    </recommendedName>
</protein>
<name>A0A381WME4_9ZZZZ</name>
<dbReference type="SUPFAM" id="SSF53756">
    <property type="entry name" value="UDP-Glycosyltransferase/glycogen phosphorylase"/>
    <property type="match status" value="1"/>
</dbReference>
<dbReference type="Gene3D" id="3.40.50.2000">
    <property type="entry name" value="Glycogen Phosphorylase B"/>
    <property type="match status" value="2"/>
</dbReference>
<feature type="domain" description="Glycosyltransferase subfamily 4-like N-terminal" evidence="2">
    <location>
        <begin position="65"/>
        <end position="161"/>
    </location>
</feature>
<dbReference type="PANTHER" id="PTHR45947">
    <property type="entry name" value="SULFOQUINOVOSYL TRANSFERASE SQD2"/>
    <property type="match status" value="1"/>
</dbReference>
<dbReference type="EMBL" id="UINC01012267">
    <property type="protein sequence ID" value="SVA53664.1"/>
    <property type="molecule type" value="Genomic_DNA"/>
</dbReference>
<dbReference type="Pfam" id="PF00534">
    <property type="entry name" value="Glycos_transf_1"/>
    <property type="match status" value="1"/>
</dbReference>
<evidence type="ECO:0008006" key="4">
    <source>
        <dbReference type="Google" id="ProtNLM"/>
    </source>
</evidence>
<dbReference type="InterPro" id="IPR028098">
    <property type="entry name" value="Glyco_trans_4-like_N"/>
</dbReference>
<accession>A0A381WME4</accession>
<sequence length="354" mass="39479">MKILVATTMYPNKYRTFSGIFIQKHVSILHENFGIECLLATGGGSNSSIILIIKKYFVLWCQIIWNLATKKVSLIHAHYSYPTGFFAWIGKCISGKILIITTHGSDIHDHNNRNFIAQYLNRIVLHSSDHIIAVSHDLKNAITESFDITSKKISVIDMGVDSTIFFPNNNITKKETFTLLFVGRLSKEKGFDVLLGAIELISKKISSGLKCIVIGDGDKQNQYQKNVKLKMLANHITFIGSQNQIQISKWMNQAHLVVIPSRKEGFGLVAIEALACGTPVIASKVGGLREIIQDKINGYFITPGEVGDLEEKIIFFMKNPNLIASEVCVESISQFDAELKVNQLKDLYTTIIAS</sequence>
<dbReference type="Pfam" id="PF13439">
    <property type="entry name" value="Glyco_transf_4"/>
    <property type="match status" value="1"/>
</dbReference>
<dbReference type="InterPro" id="IPR050194">
    <property type="entry name" value="Glycosyltransferase_grp1"/>
</dbReference>
<dbReference type="InterPro" id="IPR001296">
    <property type="entry name" value="Glyco_trans_1"/>
</dbReference>
<dbReference type="CDD" id="cd03801">
    <property type="entry name" value="GT4_PimA-like"/>
    <property type="match status" value="1"/>
</dbReference>
<dbReference type="AlphaFoldDB" id="A0A381WME4"/>
<evidence type="ECO:0000313" key="3">
    <source>
        <dbReference type="EMBL" id="SVA53664.1"/>
    </source>
</evidence>
<evidence type="ECO:0000259" key="2">
    <source>
        <dbReference type="Pfam" id="PF13439"/>
    </source>
</evidence>
<dbReference type="GO" id="GO:0016757">
    <property type="term" value="F:glycosyltransferase activity"/>
    <property type="evidence" value="ECO:0007669"/>
    <property type="project" value="InterPro"/>
</dbReference>
<feature type="domain" description="Glycosyl transferase family 1" evidence="1">
    <location>
        <begin position="170"/>
        <end position="322"/>
    </location>
</feature>
<proteinExistence type="predicted"/>